<accession>A0A816FYI3</accession>
<dbReference type="Proteomes" id="UP000681722">
    <property type="component" value="Unassembled WGS sequence"/>
</dbReference>
<sequence length="73" mass="8210">PLQLLFGTEESQLLMQEMYLIFTETTINSVSLGITKHLNEQIHKQKEDDDDNLLYVLKILEVDGGTGGSTVPF</sequence>
<dbReference type="Proteomes" id="UP000663829">
    <property type="component" value="Unassembled WGS sequence"/>
</dbReference>
<dbReference type="AlphaFoldDB" id="A0A816FYI3"/>
<evidence type="ECO:0000313" key="3">
    <source>
        <dbReference type="Proteomes" id="UP000663829"/>
    </source>
</evidence>
<dbReference type="EMBL" id="CAJOBC010137019">
    <property type="protein sequence ID" value="CAF4632454.1"/>
    <property type="molecule type" value="Genomic_DNA"/>
</dbReference>
<feature type="non-terminal residue" evidence="1">
    <location>
        <position position="1"/>
    </location>
</feature>
<comment type="caution">
    <text evidence="1">The sequence shown here is derived from an EMBL/GenBank/DDBJ whole genome shotgun (WGS) entry which is preliminary data.</text>
</comment>
<protein>
    <submittedName>
        <fullName evidence="1">Uncharacterized protein</fullName>
    </submittedName>
</protein>
<reference evidence="1" key="1">
    <citation type="submission" date="2021-02" db="EMBL/GenBank/DDBJ databases">
        <authorList>
            <person name="Nowell W R."/>
        </authorList>
    </citation>
    <scope>NUCLEOTIDE SEQUENCE</scope>
</reference>
<organism evidence="1 3">
    <name type="scientific">Didymodactylos carnosus</name>
    <dbReference type="NCBI Taxonomy" id="1234261"/>
    <lineage>
        <taxon>Eukaryota</taxon>
        <taxon>Metazoa</taxon>
        <taxon>Spiralia</taxon>
        <taxon>Gnathifera</taxon>
        <taxon>Rotifera</taxon>
        <taxon>Eurotatoria</taxon>
        <taxon>Bdelloidea</taxon>
        <taxon>Philodinida</taxon>
        <taxon>Philodinidae</taxon>
        <taxon>Didymodactylos</taxon>
    </lineage>
</organism>
<keyword evidence="3" id="KW-1185">Reference proteome</keyword>
<dbReference type="EMBL" id="CAJNOQ010059322">
    <property type="protein sequence ID" value="CAF1667880.1"/>
    <property type="molecule type" value="Genomic_DNA"/>
</dbReference>
<evidence type="ECO:0000313" key="1">
    <source>
        <dbReference type="EMBL" id="CAF1667880.1"/>
    </source>
</evidence>
<proteinExistence type="predicted"/>
<evidence type="ECO:0000313" key="2">
    <source>
        <dbReference type="EMBL" id="CAF4632454.1"/>
    </source>
</evidence>
<dbReference type="OrthoDB" id="329835at2759"/>
<name>A0A816FYI3_9BILA</name>
<gene>
    <name evidence="1" type="ORF">GPM918_LOCUS46215</name>
    <name evidence="2" type="ORF">SRO942_LOCUS49892</name>
</gene>